<dbReference type="EMBL" id="SIHI01000001">
    <property type="protein sequence ID" value="TWT58483.1"/>
    <property type="molecule type" value="Genomic_DNA"/>
</dbReference>
<dbReference type="OrthoDB" id="292921at2"/>
<dbReference type="PANTHER" id="PTHR37461">
    <property type="entry name" value="ANTI-SIGMA-K FACTOR RSKA"/>
    <property type="match status" value="1"/>
</dbReference>
<keyword evidence="3" id="KW-1185">Reference proteome</keyword>
<sequence length="574" mass="61283">MTFVYSPEMLSAYLDGELTDAEKQFLEELLQKSPELQAELDEIKNVSLRVQEVPRLSAPSDLQSQILDAVKSHSTGVNKAQTASPKRSKVTWIASSIAACLGIGVTVWMLQRDQIPTDSLASRLPPTMIESKELATTPTTESSFNSTISLQTDTLESSRNFTASTMESLSNGVSNSLQLADQPSPAFTESDGISPIEELSTLAGVFPTEPQQPTPTVVSLSANDLAQRLKTLTDIPDRGEDLSVATVHAGTPIIVDFTVVDIQKTLGDVEILVKSQTPRPADIQNIAINTQNADDQQFTVVILDLEEPTLENILNSVEAVSAVMYVEEDASELLRETNLGVVADDLARHSGISSAVTDAQTPDLSDSYSQSAEEAAELMFSASPTSRFDVNPGSAGLEAEDYPNEYENRSVSQNVGQPARRFHFDLSAQRGVSEGIVSRGLVLEGSAQGGGFVVPAVTPSSSGTESALSQTVDADQPSDQEPFGVTAARPDSFELKASATSSQGLELNAAGNGQRRLALPAISPKSGEPLNRVKTVNSGASSQINDGVAPPPTLTTRQQEQKIRAFLLLRELPE</sequence>
<dbReference type="PANTHER" id="PTHR37461:SF1">
    <property type="entry name" value="ANTI-SIGMA-K FACTOR RSKA"/>
    <property type="match status" value="1"/>
</dbReference>
<feature type="compositionally biased region" description="Polar residues" evidence="1">
    <location>
        <begin position="536"/>
        <end position="545"/>
    </location>
</feature>
<name>A0A5C5X863_9PLAN</name>
<dbReference type="GO" id="GO:0016989">
    <property type="term" value="F:sigma factor antagonist activity"/>
    <property type="evidence" value="ECO:0007669"/>
    <property type="project" value="TreeGrafter"/>
</dbReference>
<gene>
    <name evidence="2" type="ORF">KOR42_18580</name>
</gene>
<dbReference type="GO" id="GO:0006417">
    <property type="term" value="P:regulation of translation"/>
    <property type="evidence" value="ECO:0007669"/>
    <property type="project" value="TreeGrafter"/>
</dbReference>
<evidence type="ECO:0000313" key="2">
    <source>
        <dbReference type="EMBL" id="TWT58483.1"/>
    </source>
</evidence>
<organism evidence="2 3">
    <name type="scientific">Thalassoglobus neptunius</name>
    <dbReference type="NCBI Taxonomy" id="1938619"/>
    <lineage>
        <taxon>Bacteria</taxon>
        <taxon>Pseudomonadati</taxon>
        <taxon>Planctomycetota</taxon>
        <taxon>Planctomycetia</taxon>
        <taxon>Planctomycetales</taxon>
        <taxon>Planctomycetaceae</taxon>
        <taxon>Thalassoglobus</taxon>
    </lineage>
</organism>
<feature type="compositionally biased region" description="Polar residues" evidence="1">
    <location>
        <begin position="458"/>
        <end position="479"/>
    </location>
</feature>
<dbReference type="Proteomes" id="UP000317243">
    <property type="component" value="Unassembled WGS sequence"/>
</dbReference>
<dbReference type="RefSeq" id="WP_146508905.1">
    <property type="nucleotide sequence ID" value="NZ_SIHI01000001.1"/>
</dbReference>
<feature type="region of interest" description="Disordered" evidence="1">
    <location>
        <begin position="455"/>
        <end position="483"/>
    </location>
</feature>
<proteinExistence type="predicted"/>
<reference evidence="2 3" key="1">
    <citation type="submission" date="2019-02" db="EMBL/GenBank/DDBJ databases">
        <title>Deep-cultivation of Planctomycetes and their phenomic and genomic characterization uncovers novel biology.</title>
        <authorList>
            <person name="Wiegand S."/>
            <person name="Jogler M."/>
            <person name="Boedeker C."/>
            <person name="Pinto D."/>
            <person name="Vollmers J."/>
            <person name="Rivas-Marin E."/>
            <person name="Kohn T."/>
            <person name="Peeters S.H."/>
            <person name="Heuer A."/>
            <person name="Rast P."/>
            <person name="Oberbeckmann S."/>
            <person name="Bunk B."/>
            <person name="Jeske O."/>
            <person name="Meyerdierks A."/>
            <person name="Storesund J.E."/>
            <person name="Kallscheuer N."/>
            <person name="Luecker S."/>
            <person name="Lage O.M."/>
            <person name="Pohl T."/>
            <person name="Merkel B.J."/>
            <person name="Hornburger P."/>
            <person name="Mueller R.-W."/>
            <person name="Bruemmer F."/>
            <person name="Labrenz M."/>
            <person name="Spormann A.M."/>
            <person name="Op Den Camp H."/>
            <person name="Overmann J."/>
            <person name="Amann R."/>
            <person name="Jetten M.S.M."/>
            <person name="Mascher T."/>
            <person name="Medema M.H."/>
            <person name="Devos D.P."/>
            <person name="Kaster A.-K."/>
            <person name="Ovreas L."/>
            <person name="Rohde M."/>
            <person name="Galperin M.Y."/>
            <person name="Jogler C."/>
        </authorList>
    </citation>
    <scope>NUCLEOTIDE SEQUENCE [LARGE SCALE GENOMIC DNA]</scope>
    <source>
        <strain evidence="2 3">KOR42</strain>
    </source>
</reference>
<evidence type="ECO:0000256" key="1">
    <source>
        <dbReference type="SAM" id="MobiDB-lite"/>
    </source>
</evidence>
<protein>
    <recommendedName>
        <fullName evidence="4">Zinc-finger domain-containing protein</fullName>
    </recommendedName>
</protein>
<evidence type="ECO:0000313" key="3">
    <source>
        <dbReference type="Proteomes" id="UP000317243"/>
    </source>
</evidence>
<dbReference type="AlphaFoldDB" id="A0A5C5X863"/>
<dbReference type="InterPro" id="IPR051474">
    <property type="entry name" value="Anti-sigma-K/W_factor"/>
</dbReference>
<comment type="caution">
    <text evidence="2">The sequence shown here is derived from an EMBL/GenBank/DDBJ whole genome shotgun (WGS) entry which is preliminary data.</text>
</comment>
<evidence type="ECO:0008006" key="4">
    <source>
        <dbReference type="Google" id="ProtNLM"/>
    </source>
</evidence>
<accession>A0A5C5X863</accession>
<feature type="region of interest" description="Disordered" evidence="1">
    <location>
        <begin position="536"/>
        <end position="558"/>
    </location>
</feature>